<dbReference type="Pfam" id="PF13490">
    <property type="entry name" value="zf-HC2"/>
    <property type="match status" value="1"/>
</dbReference>
<dbReference type="Proteomes" id="UP000287352">
    <property type="component" value="Unassembled WGS sequence"/>
</dbReference>
<gene>
    <name evidence="2" type="ORF">KTT_19880</name>
</gene>
<dbReference type="OrthoDB" id="9782842at2"/>
<dbReference type="InterPro" id="IPR027383">
    <property type="entry name" value="Znf_put"/>
</dbReference>
<protein>
    <recommendedName>
        <fullName evidence="1">Putative zinc-finger domain-containing protein</fullName>
    </recommendedName>
</protein>
<name>A0A401ZZ48_9CHLR</name>
<feature type="domain" description="Putative zinc-finger" evidence="1">
    <location>
        <begin position="6"/>
        <end position="39"/>
    </location>
</feature>
<dbReference type="RefSeq" id="WP_126579783.1">
    <property type="nucleotide sequence ID" value="NZ_BIFR01000001.1"/>
</dbReference>
<evidence type="ECO:0000313" key="2">
    <source>
        <dbReference type="EMBL" id="GCE12129.1"/>
    </source>
</evidence>
<dbReference type="AlphaFoldDB" id="A0A401ZZ48"/>
<accession>A0A401ZZ48</accession>
<reference evidence="3" key="1">
    <citation type="submission" date="2018-12" db="EMBL/GenBank/DDBJ databases">
        <title>Tengunoibacter tsumagoiensis gen. nov., sp. nov., Dictyobacter kobayashii sp. nov., D. alpinus sp. nov., and D. joshuensis sp. nov. and description of Dictyobacteraceae fam. nov. within the order Ktedonobacterales isolated from Tengu-no-mugimeshi.</title>
        <authorList>
            <person name="Wang C.M."/>
            <person name="Zheng Y."/>
            <person name="Sakai Y."/>
            <person name="Toyoda A."/>
            <person name="Minakuchi Y."/>
            <person name="Abe K."/>
            <person name="Yokota A."/>
            <person name="Yabe S."/>
        </authorList>
    </citation>
    <scope>NUCLEOTIDE SEQUENCE [LARGE SCALE GENOMIC DNA]</scope>
    <source>
        <strain evidence="3">Uno3</strain>
    </source>
</reference>
<sequence length="100" mass="11366">MECLDCVAATARLHLYIDRELSDEEVIIVQQHLESCPHCECRFHFDSHVKKLIHDRCTIVHAPAHLREAVMNLARGERVKIDPALAKEVHQSLSADLEGC</sequence>
<keyword evidence="3" id="KW-1185">Reference proteome</keyword>
<evidence type="ECO:0000259" key="1">
    <source>
        <dbReference type="Pfam" id="PF13490"/>
    </source>
</evidence>
<proteinExistence type="predicted"/>
<evidence type="ECO:0000313" key="3">
    <source>
        <dbReference type="Proteomes" id="UP000287352"/>
    </source>
</evidence>
<comment type="caution">
    <text evidence="2">The sequence shown here is derived from an EMBL/GenBank/DDBJ whole genome shotgun (WGS) entry which is preliminary data.</text>
</comment>
<dbReference type="EMBL" id="BIFR01000001">
    <property type="protein sequence ID" value="GCE12129.1"/>
    <property type="molecule type" value="Genomic_DNA"/>
</dbReference>
<organism evidence="2 3">
    <name type="scientific">Tengunoibacter tsumagoiensis</name>
    <dbReference type="NCBI Taxonomy" id="2014871"/>
    <lineage>
        <taxon>Bacteria</taxon>
        <taxon>Bacillati</taxon>
        <taxon>Chloroflexota</taxon>
        <taxon>Ktedonobacteria</taxon>
        <taxon>Ktedonobacterales</taxon>
        <taxon>Dictyobacteraceae</taxon>
        <taxon>Tengunoibacter</taxon>
    </lineage>
</organism>